<dbReference type="InterPro" id="IPR001878">
    <property type="entry name" value="Znf_CCHC"/>
</dbReference>
<dbReference type="EMBL" id="NCSJ02000374">
    <property type="protein sequence ID" value="RFU25017.1"/>
    <property type="molecule type" value="Genomic_DNA"/>
</dbReference>
<dbReference type="OrthoDB" id="4959135at2759"/>
<keyword evidence="1" id="KW-0863">Zinc-finger</keyword>
<dbReference type="InterPro" id="IPR036875">
    <property type="entry name" value="Znf_CCHC_sf"/>
</dbReference>
<sequence length="434" mass="48934">MVETRRTQASQQGEAEGSQFPSTGSATLQQEESPLPDPPLPSPPAPISRSFVSLSEEELDRRIAARQQQDRLEKKRTYLQALKRGEELSTELQRVMYAGSTLEGTIKRRWITYVMDTWQNRYDRIRWDEMEEFLKSNISDSPTRTFEAVTKLHHLEQKPDQKFNSFLDNYENIESELPKHLPEGYRMCSLLDKLRPELRKQIVSQGIPTTRTKLISATRRAETLIATQGRGIATGSVVVTNQLGNQGGRMSQTSETSSMSQANQTPSAQKATTVNAIPPSDQPAAKRGGTARPLLSEVQCYQCKKLGHYASSCPQTSDVNTTLLGLERMEHYNFVVIKSNRYEIVLGKPWHDDVKLQLRKASYAVKCTVVLVGTIPTPSDTQEDTSEEAGRMQLVILSEYDDYLNVFNTDLARILLPHTSLEHHIDLEEGQTPP</sequence>
<dbReference type="AlphaFoldDB" id="A0A3E2GVG4"/>
<evidence type="ECO:0000313" key="4">
    <source>
        <dbReference type="EMBL" id="RFU25017.1"/>
    </source>
</evidence>
<organism evidence="4 5">
    <name type="scientific">Scytalidium lignicola</name>
    <name type="common">Hyphomycete</name>
    <dbReference type="NCBI Taxonomy" id="5539"/>
    <lineage>
        <taxon>Eukaryota</taxon>
        <taxon>Fungi</taxon>
        <taxon>Dikarya</taxon>
        <taxon>Ascomycota</taxon>
        <taxon>Pezizomycotina</taxon>
        <taxon>Leotiomycetes</taxon>
        <taxon>Leotiomycetes incertae sedis</taxon>
        <taxon>Scytalidium</taxon>
    </lineage>
</organism>
<feature type="domain" description="CCHC-type" evidence="3">
    <location>
        <begin position="300"/>
        <end position="315"/>
    </location>
</feature>
<proteinExistence type="predicted"/>
<dbReference type="GO" id="GO:0003676">
    <property type="term" value="F:nucleic acid binding"/>
    <property type="evidence" value="ECO:0007669"/>
    <property type="project" value="InterPro"/>
</dbReference>
<feature type="non-terminal residue" evidence="4">
    <location>
        <position position="434"/>
    </location>
</feature>
<dbReference type="SUPFAM" id="SSF57756">
    <property type="entry name" value="Retrovirus zinc finger-like domains"/>
    <property type="match status" value="1"/>
</dbReference>
<dbReference type="Gene3D" id="4.10.60.10">
    <property type="entry name" value="Zinc finger, CCHC-type"/>
    <property type="match status" value="1"/>
</dbReference>
<feature type="compositionally biased region" description="Low complexity" evidence="2">
    <location>
        <begin position="250"/>
        <end position="261"/>
    </location>
</feature>
<dbReference type="PROSITE" id="PS50158">
    <property type="entry name" value="ZF_CCHC"/>
    <property type="match status" value="1"/>
</dbReference>
<evidence type="ECO:0000259" key="3">
    <source>
        <dbReference type="PROSITE" id="PS50158"/>
    </source>
</evidence>
<dbReference type="GO" id="GO:0008270">
    <property type="term" value="F:zinc ion binding"/>
    <property type="evidence" value="ECO:0007669"/>
    <property type="project" value="UniProtKB-KW"/>
</dbReference>
<evidence type="ECO:0000256" key="1">
    <source>
        <dbReference type="PROSITE-ProRule" id="PRU00047"/>
    </source>
</evidence>
<dbReference type="SMART" id="SM00343">
    <property type="entry name" value="ZnF_C2HC"/>
    <property type="match status" value="1"/>
</dbReference>
<evidence type="ECO:0000256" key="2">
    <source>
        <dbReference type="SAM" id="MobiDB-lite"/>
    </source>
</evidence>
<feature type="region of interest" description="Disordered" evidence="2">
    <location>
        <begin position="1"/>
        <end position="48"/>
    </location>
</feature>
<feature type="compositionally biased region" description="Polar residues" evidence="2">
    <location>
        <begin position="262"/>
        <end position="275"/>
    </location>
</feature>
<accession>A0A3E2GVG4</accession>
<dbReference type="Pfam" id="PF00098">
    <property type="entry name" value="zf-CCHC"/>
    <property type="match status" value="1"/>
</dbReference>
<protein>
    <recommendedName>
        <fullName evidence="3">CCHC-type domain-containing protein</fullName>
    </recommendedName>
</protein>
<feature type="compositionally biased region" description="Pro residues" evidence="2">
    <location>
        <begin position="35"/>
        <end position="46"/>
    </location>
</feature>
<evidence type="ECO:0000313" key="5">
    <source>
        <dbReference type="Proteomes" id="UP000258309"/>
    </source>
</evidence>
<dbReference type="STRING" id="5539.A0A3E2GVG4"/>
<name>A0A3E2GVG4_SCYLI</name>
<dbReference type="Proteomes" id="UP000258309">
    <property type="component" value="Unassembled WGS sequence"/>
</dbReference>
<comment type="caution">
    <text evidence="4">The sequence shown here is derived from an EMBL/GenBank/DDBJ whole genome shotgun (WGS) entry which is preliminary data.</text>
</comment>
<feature type="region of interest" description="Disordered" evidence="2">
    <location>
        <begin position="244"/>
        <end position="289"/>
    </location>
</feature>
<keyword evidence="1" id="KW-0862">Zinc</keyword>
<reference evidence="4 5" key="1">
    <citation type="submission" date="2018-05" db="EMBL/GenBank/DDBJ databases">
        <title>Draft genome sequence of Scytalidium lignicola DSM 105466, a ubiquitous saprotrophic fungus.</title>
        <authorList>
            <person name="Buettner E."/>
            <person name="Gebauer A.M."/>
            <person name="Hofrichter M."/>
            <person name="Liers C."/>
            <person name="Kellner H."/>
        </authorList>
    </citation>
    <scope>NUCLEOTIDE SEQUENCE [LARGE SCALE GENOMIC DNA]</scope>
    <source>
        <strain evidence="4 5">DSM 105466</strain>
    </source>
</reference>
<keyword evidence="1" id="KW-0479">Metal-binding</keyword>
<feature type="non-terminal residue" evidence="4">
    <location>
        <position position="1"/>
    </location>
</feature>
<feature type="compositionally biased region" description="Polar residues" evidence="2">
    <location>
        <begin position="7"/>
        <end position="32"/>
    </location>
</feature>
<gene>
    <name evidence="4" type="ORF">B7463_g11322</name>
</gene>
<keyword evidence="5" id="KW-1185">Reference proteome</keyword>